<gene>
    <name evidence="1" type="ORF">OCBIM_22013753mg</name>
</gene>
<reference evidence="1" key="1">
    <citation type="submission" date="2015-07" db="EMBL/GenBank/DDBJ databases">
        <title>MeaNS - Measles Nucleotide Surveillance Program.</title>
        <authorList>
            <person name="Tran T."/>
            <person name="Druce J."/>
        </authorList>
    </citation>
    <scope>NUCLEOTIDE SEQUENCE</scope>
    <source>
        <strain evidence="1">UCB-OBI-ISO-001</strain>
        <tissue evidence="1">Gonad</tissue>
    </source>
</reference>
<name>A0A0L8HJT2_OCTBM</name>
<proteinExistence type="predicted"/>
<evidence type="ECO:0000313" key="1">
    <source>
        <dbReference type="EMBL" id="KOF89035.1"/>
    </source>
</evidence>
<accession>A0A0L8HJT2</accession>
<sequence length="66" mass="7559">MMIISLIVCKCIIESFLSSQFVLINIYYTCTTYSVNVGKYRQLLDGKKSLQEIKKKKTGTKVSMTK</sequence>
<organism evidence="1">
    <name type="scientific">Octopus bimaculoides</name>
    <name type="common">California two-spotted octopus</name>
    <dbReference type="NCBI Taxonomy" id="37653"/>
    <lineage>
        <taxon>Eukaryota</taxon>
        <taxon>Metazoa</taxon>
        <taxon>Spiralia</taxon>
        <taxon>Lophotrochozoa</taxon>
        <taxon>Mollusca</taxon>
        <taxon>Cephalopoda</taxon>
        <taxon>Coleoidea</taxon>
        <taxon>Octopodiformes</taxon>
        <taxon>Octopoda</taxon>
        <taxon>Incirrata</taxon>
        <taxon>Octopodidae</taxon>
        <taxon>Octopus</taxon>
    </lineage>
</organism>
<dbReference type="AlphaFoldDB" id="A0A0L8HJT2"/>
<dbReference type="EMBL" id="KQ418059">
    <property type="protein sequence ID" value="KOF89035.1"/>
    <property type="molecule type" value="Genomic_DNA"/>
</dbReference>
<protein>
    <submittedName>
        <fullName evidence="1">Uncharacterized protein</fullName>
    </submittedName>
</protein>